<proteinExistence type="predicted"/>
<evidence type="ECO:0000256" key="2">
    <source>
        <dbReference type="ARBA" id="ARBA00022840"/>
    </source>
</evidence>
<gene>
    <name evidence="5" type="ORF">HKI87_14g77320</name>
</gene>
<organism evidence="5 6">
    <name type="scientific">Chloropicon roscoffensis</name>
    <dbReference type="NCBI Taxonomy" id="1461544"/>
    <lineage>
        <taxon>Eukaryota</taxon>
        <taxon>Viridiplantae</taxon>
        <taxon>Chlorophyta</taxon>
        <taxon>Chloropicophyceae</taxon>
        <taxon>Chloropicales</taxon>
        <taxon>Chloropicaceae</taxon>
        <taxon>Chloropicon</taxon>
    </lineage>
</organism>
<dbReference type="PROSITE" id="PS00107">
    <property type="entry name" value="PROTEIN_KINASE_ATP"/>
    <property type="match status" value="1"/>
</dbReference>
<dbReference type="InterPro" id="IPR017441">
    <property type="entry name" value="Protein_kinase_ATP_BS"/>
</dbReference>
<dbReference type="EMBL" id="CP151514">
    <property type="protein sequence ID" value="WZN66167.1"/>
    <property type="molecule type" value="Genomic_DNA"/>
</dbReference>
<dbReference type="Pfam" id="PF00069">
    <property type="entry name" value="Pkinase"/>
    <property type="match status" value="1"/>
</dbReference>
<sequence>MGDGPSTSPLVGKALNFDERYEVVKELGSGNFGVTKLVRDREGGELMAAKFLERGDRIDTNVEREILIHRTMTHPNIVKFKGVSLSQADLVILMEYASGGELFSHIQKKGKIPENEARYFFQQLICGVAYCHSVGVCHRDLKLENALLHQEQDGAPRVKICDFGYSKSNLLHSNPKSTVGTPAYIAPEVLTPGNSGQQQYDGQIADVWSCGVLLYVMLVGSYPFEDPTDQRNLRKSIQRTLACKYSFPGHTSISEECKHLLSRIFVLCDKRITIEEIRKHPWFLQNLPMELQIDMSVSGSSTSAGQVNQSEINDLGQSIEEVKLCIKEAMQGPKYDFIMDDDDIEMMNDEYGSGEYMVGE</sequence>
<dbReference type="SUPFAM" id="SSF56112">
    <property type="entry name" value="Protein kinase-like (PK-like)"/>
    <property type="match status" value="1"/>
</dbReference>
<keyword evidence="5" id="KW-0808">Transferase</keyword>
<dbReference type="Gene3D" id="3.30.200.20">
    <property type="entry name" value="Phosphorylase Kinase, domain 1"/>
    <property type="match status" value="1"/>
</dbReference>
<name>A0AAX4PJT2_9CHLO</name>
<keyword evidence="6" id="KW-1185">Reference proteome</keyword>
<keyword evidence="1 3" id="KW-0547">Nucleotide-binding</keyword>
<dbReference type="GO" id="GO:0005737">
    <property type="term" value="C:cytoplasm"/>
    <property type="evidence" value="ECO:0007669"/>
    <property type="project" value="TreeGrafter"/>
</dbReference>
<evidence type="ECO:0000313" key="5">
    <source>
        <dbReference type="EMBL" id="WZN66167.1"/>
    </source>
</evidence>
<dbReference type="PANTHER" id="PTHR24346">
    <property type="entry name" value="MAP/MICROTUBULE AFFINITY-REGULATING KINASE"/>
    <property type="match status" value="1"/>
</dbReference>
<dbReference type="Proteomes" id="UP001472866">
    <property type="component" value="Chromosome 14"/>
</dbReference>
<dbReference type="Gene3D" id="1.10.510.10">
    <property type="entry name" value="Transferase(Phosphotransferase) domain 1"/>
    <property type="match status" value="1"/>
</dbReference>
<evidence type="ECO:0000259" key="4">
    <source>
        <dbReference type="PROSITE" id="PS50011"/>
    </source>
</evidence>
<accession>A0AAX4PJT2</accession>
<keyword evidence="5" id="KW-0418">Kinase</keyword>
<dbReference type="InterPro" id="IPR011009">
    <property type="entry name" value="Kinase-like_dom_sf"/>
</dbReference>
<evidence type="ECO:0000256" key="1">
    <source>
        <dbReference type="ARBA" id="ARBA00022741"/>
    </source>
</evidence>
<dbReference type="SMART" id="SM00220">
    <property type="entry name" value="S_TKc"/>
    <property type="match status" value="1"/>
</dbReference>
<feature type="binding site" evidence="3">
    <location>
        <position position="50"/>
    </location>
    <ligand>
        <name>ATP</name>
        <dbReference type="ChEBI" id="CHEBI:30616"/>
    </ligand>
</feature>
<dbReference type="InterPro" id="IPR000719">
    <property type="entry name" value="Prot_kinase_dom"/>
</dbReference>
<dbReference type="FunFam" id="1.10.510.10:FF:000132">
    <property type="entry name" value="Serine/threonine-protein kinase SRK2A"/>
    <property type="match status" value="1"/>
</dbReference>
<dbReference type="PANTHER" id="PTHR24346:SF92">
    <property type="entry name" value="SNF1-RELATED PROTEIN KINASE 2.6"/>
    <property type="match status" value="1"/>
</dbReference>
<keyword evidence="2 3" id="KW-0067">ATP-binding</keyword>
<dbReference type="AlphaFoldDB" id="A0AAX4PJT2"/>
<dbReference type="GO" id="GO:0004674">
    <property type="term" value="F:protein serine/threonine kinase activity"/>
    <property type="evidence" value="ECO:0007669"/>
    <property type="project" value="UniProtKB-KW"/>
</dbReference>
<dbReference type="GO" id="GO:0005524">
    <property type="term" value="F:ATP binding"/>
    <property type="evidence" value="ECO:0007669"/>
    <property type="project" value="UniProtKB-UniRule"/>
</dbReference>
<protein>
    <submittedName>
        <fullName evidence="5">Serine/threonine protein kinase</fullName>
    </submittedName>
</protein>
<dbReference type="GO" id="GO:0035556">
    <property type="term" value="P:intracellular signal transduction"/>
    <property type="evidence" value="ECO:0007669"/>
    <property type="project" value="TreeGrafter"/>
</dbReference>
<keyword evidence="5" id="KW-0723">Serine/threonine-protein kinase</keyword>
<feature type="domain" description="Protein kinase" evidence="4">
    <location>
        <begin position="21"/>
        <end position="283"/>
    </location>
</feature>
<dbReference type="PROSITE" id="PS50011">
    <property type="entry name" value="PROTEIN_KINASE_DOM"/>
    <property type="match status" value="1"/>
</dbReference>
<evidence type="ECO:0000313" key="6">
    <source>
        <dbReference type="Proteomes" id="UP001472866"/>
    </source>
</evidence>
<evidence type="ECO:0000256" key="3">
    <source>
        <dbReference type="PROSITE-ProRule" id="PRU10141"/>
    </source>
</evidence>
<reference evidence="5 6" key="1">
    <citation type="submission" date="2024-03" db="EMBL/GenBank/DDBJ databases">
        <title>Complete genome sequence of the green alga Chloropicon roscoffensis RCC1871.</title>
        <authorList>
            <person name="Lemieux C."/>
            <person name="Pombert J.-F."/>
            <person name="Otis C."/>
            <person name="Turmel M."/>
        </authorList>
    </citation>
    <scope>NUCLEOTIDE SEQUENCE [LARGE SCALE GENOMIC DNA]</scope>
    <source>
        <strain evidence="5 6">RCC1871</strain>
    </source>
</reference>